<reference evidence="5" key="3">
    <citation type="submission" date="2021-05" db="UniProtKB">
        <authorList>
            <consortium name="EnsemblPlants"/>
        </authorList>
    </citation>
    <scope>IDENTIFICATION</scope>
    <source>
        <strain evidence="5">cv. B73</strain>
    </source>
</reference>
<dbReference type="Pfam" id="PF13561">
    <property type="entry name" value="adh_short_C2"/>
    <property type="match status" value="1"/>
</dbReference>
<protein>
    <submittedName>
        <fullName evidence="5">Uncharacterized protein</fullName>
    </submittedName>
</protein>
<reference evidence="6" key="1">
    <citation type="journal article" date="2009" name="Science">
        <title>The B73 maize genome: complexity, diversity, and dynamics.</title>
        <authorList>
            <person name="Schnable P.S."/>
            <person name="Ware D."/>
            <person name="Fulton R.S."/>
            <person name="Stein J.C."/>
            <person name="Wei F."/>
            <person name="Pasternak S."/>
            <person name="Liang C."/>
            <person name="Zhang J."/>
            <person name="Fulton L."/>
            <person name="Graves T.A."/>
            <person name="Minx P."/>
            <person name="Reily A.D."/>
            <person name="Courtney L."/>
            <person name="Kruchowski S.S."/>
            <person name="Tomlinson C."/>
            <person name="Strong C."/>
            <person name="Delehaunty K."/>
            <person name="Fronick C."/>
            <person name="Courtney B."/>
            <person name="Rock S.M."/>
            <person name="Belter E."/>
            <person name="Du F."/>
            <person name="Kim K."/>
            <person name="Abbott R.M."/>
            <person name="Cotton M."/>
            <person name="Levy A."/>
            <person name="Marchetto P."/>
            <person name="Ochoa K."/>
            <person name="Jackson S.M."/>
            <person name="Gillam B."/>
            <person name="Chen W."/>
            <person name="Yan L."/>
            <person name="Higginbotham J."/>
            <person name="Cardenas M."/>
            <person name="Waligorski J."/>
            <person name="Applebaum E."/>
            <person name="Phelps L."/>
            <person name="Falcone J."/>
            <person name="Kanchi K."/>
            <person name="Thane T."/>
            <person name="Scimone A."/>
            <person name="Thane N."/>
            <person name="Henke J."/>
            <person name="Wang T."/>
            <person name="Ruppert J."/>
            <person name="Shah N."/>
            <person name="Rotter K."/>
            <person name="Hodges J."/>
            <person name="Ingenthron E."/>
            <person name="Cordes M."/>
            <person name="Kohlberg S."/>
            <person name="Sgro J."/>
            <person name="Delgado B."/>
            <person name="Mead K."/>
            <person name="Chinwalla A."/>
            <person name="Leonard S."/>
            <person name="Crouse K."/>
            <person name="Collura K."/>
            <person name="Kudrna D."/>
            <person name="Currie J."/>
            <person name="He R."/>
            <person name="Angelova A."/>
            <person name="Rajasekar S."/>
            <person name="Mueller T."/>
            <person name="Lomeli R."/>
            <person name="Scara G."/>
            <person name="Ko A."/>
            <person name="Delaney K."/>
            <person name="Wissotski M."/>
            <person name="Lopez G."/>
            <person name="Campos D."/>
            <person name="Braidotti M."/>
            <person name="Ashley E."/>
            <person name="Golser W."/>
            <person name="Kim H."/>
            <person name="Lee S."/>
            <person name="Lin J."/>
            <person name="Dujmic Z."/>
            <person name="Kim W."/>
            <person name="Talag J."/>
            <person name="Zuccolo A."/>
            <person name="Fan C."/>
            <person name="Sebastian A."/>
            <person name="Kramer M."/>
            <person name="Spiegel L."/>
            <person name="Nascimento L."/>
            <person name="Zutavern T."/>
            <person name="Miller B."/>
            <person name="Ambroise C."/>
            <person name="Muller S."/>
            <person name="Spooner W."/>
            <person name="Narechania A."/>
            <person name="Ren L."/>
            <person name="Wei S."/>
            <person name="Kumari S."/>
            <person name="Faga B."/>
            <person name="Levy M.J."/>
            <person name="McMahan L."/>
            <person name="Van Buren P."/>
            <person name="Vaughn M.W."/>
            <person name="Ying K."/>
            <person name="Yeh C.-T."/>
            <person name="Emrich S.J."/>
            <person name="Jia Y."/>
            <person name="Kalyanaraman A."/>
            <person name="Hsia A.-P."/>
            <person name="Barbazuk W.B."/>
            <person name="Baucom R.S."/>
            <person name="Brutnell T.P."/>
            <person name="Carpita N.C."/>
            <person name="Chaparro C."/>
            <person name="Chia J.-M."/>
            <person name="Deragon J.-M."/>
            <person name="Estill J.C."/>
            <person name="Fu Y."/>
            <person name="Jeddeloh J.A."/>
            <person name="Han Y."/>
            <person name="Lee H."/>
            <person name="Li P."/>
            <person name="Lisch D.R."/>
            <person name="Liu S."/>
            <person name="Liu Z."/>
            <person name="Nagel D.H."/>
            <person name="McCann M.C."/>
            <person name="SanMiguel P."/>
            <person name="Myers A.M."/>
            <person name="Nettleton D."/>
            <person name="Nguyen J."/>
            <person name="Penning B.W."/>
            <person name="Ponnala L."/>
            <person name="Schneider K.L."/>
            <person name="Schwartz D.C."/>
            <person name="Sharma A."/>
            <person name="Soderlund C."/>
            <person name="Springer N.M."/>
            <person name="Sun Q."/>
            <person name="Wang H."/>
            <person name="Waterman M."/>
            <person name="Westerman R."/>
            <person name="Wolfgruber T.K."/>
            <person name="Yang L."/>
            <person name="Yu Y."/>
            <person name="Zhang L."/>
            <person name="Zhou S."/>
            <person name="Zhu Q."/>
            <person name="Bennetzen J.L."/>
            <person name="Dawe R.K."/>
            <person name="Jiang J."/>
            <person name="Jiang N."/>
            <person name="Presting G.G."/>
            <person name="Wessler S.R."/>
            <person name="Aluru S."/>
            <person name="Martienssen R.A."/>
            <person name="Clifton S.W."/>
            <person name="McCombie W.R."/>
            <person name="Wing R.A."/>
            <person name="Wilson R.K."/>
        </authorList>
    </citation>
    <scope>NUCLEOTIDE SEQUENCE [LARGE SCALE GENOMIC DNA]</scope>
    <source>
        <strain evidence="6">cv. B73</strain>
    </source>
</reference>
<dbReference type="PANTHER" id="PTHR43180:SF28">
    <property type="entry name" value="NAD(P)-BINDING ROSSMANN-FOLD SUPERFAMILY PROTEIN"/>
    <property type="match status" value="1"/>
</dbReference>
<dbReference type="PANTHER" id="PTHR43180">
    <property type="entry name" value="3-OXOACYL-(ACYL-CARRIER-PROTEIN) REDUCTASE (AFU_ORTHOLOGUE AFUA_6G11210)"/>
    <property type="match status" value="1"/>
</dbReference>
<dbReference type="GO" id="GO:0016491">
    <property type="term" value="F:oxidoreductase activity"/>
    <property type="evidence" value="ECO:0007669"/>
    <property type="project" value="UniProtKB-KW"/>
</dbReference>
<evidence type="ECO:0000256" key="2">
    <source>
        <dbReference type="ARBA" id="ARBA00023002"/>
    </source>
</evidence>
<dbReference type="InterPro" id="IPR036291">
    <property type="entry name" value="NAD(P)-bd_dom_sf"/>
</dbReference>
<proteinExistence type="inferred from homology"/>
<dbReference type="EnsemblPlants" id="Zm00001eb387940_T001">
    <property type="protein sequence ID" value="Zm00001eb387940_P001"/>
    <property type="gene ID" value="Zm00001eb387940"/>
</dbReference>
<keyword evidence="4" id="KW-0443">Lipid metabolism</keyword>
<reference evidence="5" key="2">
    <citation type="submission" date="2019-07" db="EMBL/GenBank/DDBJ databases">
        <authorList>
            <person name="Seetharam A."/>
            <person name="Woodhouse M."/>
            <person name="Cannon E."/>
        </authorList>
    </citation>
    <scope>NUCLEOTIDE SEQUENCE [LARGE SCALE GENOMIC DNA]</scope>
    <source>
        <strain evidence="5">cv. B73</strain>
    </source>
</reference>
<keyword evidence="3" id="KW-0520">NAD</keyword>
<name>A0A804R4Z2_MAIZE</name>
<sequence>MMLRNARVSGCLAPGLVEALDLVDFDRVMAINARRGRRAGGIALPPYSVSKAVVLGLVQAVARQLTRSGVRVNAISPTYNHTPLVMGNMAEWFPGATIKERWRIVKDMNDVMNQYDTK</sequence>
<dbReference type="AlphaFoldDB" id="A0A804R4Z2"/>
<keyword evidence="2" id="KW-0560">Oxidoreductase</keyword>
<comment type="similarity">
    <text evidence="1">Belongs to the short-chain dehydrogenases/reductases (SDR) family.</text>
</comment>
<evidence type="ECO:0000256" key="1">
    <source>
        <dbReference type="ARBA" id="ARBA00006484"/>
    </source>
</evidence>
<dbReference type="PRINTS" id="PR00081">
    <property type="entry name" value="GDHRDH"/>
</dbReference>
<organism evidence="5 6">
    <name type="scientific">Zea mays</name>
    <name type="common">Maize</name>
    <dbReference type="NCBI Taxonomy" id="4577"/>
    <lineage>
        <taxon>Eukaryota</taxon>
        <taxon>Viridiplantae</taxon>
        <taxon>Streptophyta</taxon>
        <taxon>Embryophyta</taxon>
        <taxon>Tracheophyta</taxon>
        <taxon>Spermatophyta</taxon>
        <taxon>Magnoliopsida</taxon>
        <taxon>Liliopsida</taxon>
        <taxon>Poales</taxon>
        <taxon>Poaceae</taxon>
        <taxon>PACMAD clade</taxon>
        <taxon>Panicoideae</taxon>
        <taxon>Andropogonodae</taxon>
        <taxon>Andropogoneae</taxon>
        <taxon>Tripsacinae</taxon>
        <taxon>Zea</taxon>
    </lineage>
</organism>
<dbReference type="InterPro" id="IPR002347">
    <property type="entry name" value="SDR_fam"/>
</dbReference>
<dbReference type="Gene3D" id="3.40.50.720">
    <property type="entry name" value="NAD(P)-binding Rossmann-like Domain"/>
    <property type="match status" value="1"/>
</dbReference>
<evidence type="ECO:0000256" key="4">
    <source>
        <dbReference type="ARBA" id="ARBA00023098"/>
    </source>
</evidence>
<keyword evidence="6" id="KW-1185">Reference proteome</keyword>
<evidence type="ECO:0000313" key="6">
    <source>
        <dbReference type="Proteomes" id="UP000007305"/>
    </source>
</evidence>
<evidence type="ECO:0000313" key="5">
    <source>
        <dbReference type="EnsemblPlants" id="Zm00001eb387940_P001"/>
    </source>
</evidence>
<dbReference type="Proteomes" id="UP000007305">
    <property type="component" value="Chromosome 9"/>
</dbReference>
<dbReference type="GO" id="GO:0006629">
    <property type="term" value="P:lipid metabolic process"/>
    <property type="evidence" value="ECO:0007669"/>
    <property type="project" value="UniProtKB-KW"/>
</dbReference>
<dbReference type="Gramene" id="Zm00001eb387940_T001">
    <property type="protein sequence ID" value="Zm00001eb387940_P001"/>
    <property type="gene ID" value="Zm00001eb387940"/>
</dbReference>
<dbReference type="SUPFAM" id="SSF51735">
    <property type="entry name" value="NAD(P)-binding Rossmann-fold domains"/>
    <property type="match status" value="1"/>
</dbReference>
<dbReference type="InParanoid" id="A0A804R4Z2"/>
<accession>A0A804R4Z2</accession>
<evidence type="ECO:0000256" key="3">
    <source>
        <dbReference type="ARBA" id="ARBA00023027"/>
    </source>
</evidence>